<dbReference type="RefSeq" id="WP_323468009.1">
    <property type="nucleotide sequence ID" value="NZ_JAWJAY010000611.1"/>
</dbReference>
<evidence type="ECO:0000313" key="3">
    <source>
        <dbReference type="EMBL" id="MDV2887888.1"/>
    </source>
</evidence>
<proteinExistence type="inferred from homology"/>
<dbReference type="InterPro" id="IPR014748">
    <property type="entry name" value="Enoyl-CoA_hydra_C"/>
</dbReference>
<dbReference type="Pfam" id="PF00378">
    <property type="entry name" value="ECH_1"/>
    <property type="match status" value="1"/>
</dbReference>
<evidence type="ECO:0000256" key="1">
    <source>
        <dbReference type="ARBA" id="ARBA00005254"/>
    </source>
</evidence>
<dbReference type="GO" id="GO:0016836">
    <property type="term" value="F:hydro-lyase activity"/>
    <property type="evidence" value="ECO:0007669"/>
    <property type="project" value="UniProtKB-ARBA"/>
</dbReference>
<sequence>LLNYTKTEEFYEGMKKEAELFGEVFGSNDAKEGIQAFIEKREPHFKGE</sequence>
<dbReference type="InterPro" id="IPR001753">
    <property type="entry name" value="Enoyl-CoA_hydra/iso"/>
</dbReference>
<organism evidence="3 4">
    <name type="scientific">Alkalihalophilus pseudofirmus</name>
    <name type="common">Bacillus pseudofirmus</name>
    <dbReference type="NCBI Taxonomy" id="79885"/>
    <lineage>
        <taxon>Bacteria</taxon>
        <taxon>Bacillati</taxon>
        <taxon>Bacillota</taxon>
        <taxon>Bacilli</taxon>
        <taxon>Bacillales</taxon>
        <taxon>Bacillaceae</taxon>
        <taxon>Alkalihalophilus</taxon>
    </lineage>
</organism>
<dbReference type="FunFam" id="1.10.12.10:FF:000001">
    <property type="entry name" value="Probable enoyl-CoA hydratase, mitochondrial"/>
    <property type="match status" value="1"/>
</dbReference>
<comment type="caution">
    <text evidence="3">The sequence shown here is derived from an EMBL/GenBank/DDBJ whole genome shotgun (WGS) entry which is preliminary data.</text>
</comment>
<keyword evidence="2" id="KW-0456">Lyase</keyword>
<dbReference type="AlphaFoldDB" id="A0AAJ2NT12"/>
<protein>
    <submittedName>
        <fullName evidence="3">Enoyl-CoA hydratase-related protein</fullName>
    </submittedName>
</protein>
<evidence type="ECO:0000313" key="4">
    <source>
        <dbReference type="Proteomes" id="UP001285636"/>
    </source>
</evidence>
<comment type="similarity">
    <text evidence="1">Belongs to the enoyl-CoA hydratase/isomerase family.</text>
</comment>
<accession>A0AAJ2NT12</accession>
<gene>
    <name evidence="3" type="ORF">RYX45_22230</name>
</gene>
<dbReference type="EMBL" id="JAWJAY010000611">
    <property type="protein sequence ID" value="MDV2887888.1"/>
    <property type="molecule type" value="Genomic_DNA"/>
</dbReference>
<feature type="non-terminal residue" evidence="3">
    <location>
        <position position="1"/>
    </location>
</feature>
<dbReference type="SUPFAM" id="SSF52096">
    <property type="entry name" value="ClpP/crotonase"/>
    <property type="match status" value="1"/>
</dbReference>
<name>A0AAJ2NT12_ALKPS</name>
<dbReference type="Proteomes" id="UP001285636">
    <property type="component" value="Unassembled WGS sequence"/>
</dbReference>
<dbReference type="Gene3D" id="1.10.12.10">
    <property type="entry name" value="Lyase 2-enoyl-coa Hydratase, Chain A, domain 2"/>
    <property type="match status" value="1"/>
</dbReference>
<evidence type="ECO:0000256" key="2">
    <source>
        <dbReference type="ARBA" id="ARBA00023239"/>
    </source>
</evidence>
<dbReference type="InterPro" id="IPR029045">
    <property type="entry name" value="ClpP/crotonase-like_dom_sf"/>
</dbReference>
<reference evidence="3" key="1">
    <citation type="submission" date="2023-10" db="EMBL/GenBank/DDBJ databases">
        <title>Screening of Alkalihalophilus pseudofirmusBZ-TG-HK211 and Its Alleviation of Salt Stress on Rapeseed Growth.</title>
        <authorList>
            <person name="Zhao B."/>
            <person name="Guo T."/>
        </authorList>
    </citation>
    <scope>NUCLEOTIDE SEQUENCE</scope>
    <source>
        <strain evidence="3">BZ-TG-HK211</strain>
    </source>
</reference>